<evidence type="ECO:0000313" key="1">
    <source>
        <dbReference type="EnsemblPlants" id="AVESA.00010b.r2.5AG0814950.1.CDS.1"/>
    </source>
</evidence>
<name>A0ACD5XM55_AVESA</name>
<dbReference type="Proteomes" id="UP001732700">
    <property type="component" value="Chromosome 5A"/>
</dbReference>
<reference evidence="1" key="1">
    <citation type="submission" date="2021-05" db="EMBL/GenBank/DDBJ databases">
        <authorList>
            <person name="Scholz U."/>
            <person name="Mascher M."/>
            <person name="Fiebig A."/>
        </authorList>
    </citation>
    <scope>NUCLEOTIDE SEQUENCE [LARGE SCALE GENOMIC DNA]</scope>
</reference>
<evidence type="ECO:0000313" key="2">
    <source>
        <dbReference type="Proteomes" id="UP001732700"/>
    </source>
</evidence>
<accession>A0ACD5XM55</accession>
<dbReference type="EnsemblPlants" id="AVESA.00010b.r2.5AG0814950.1">
    <property type="protein sequence ID" value="AVESA.00010b.r2.5AG0814950.1.CDS.1"/>
    <property type="gene ID" value="AVESA.00010b.r2.5AG0814950"/>
</dbReference>
<sequence>MSHILTGCPFSQTIWHEVLSWIRSTAGPPVDEGPFADWWGLVVQSTPRPMCKGTSSVIMLMAWWIWKQRNAIVFNNENPSVPSLVDTIRAEARSWAEAGAWGLRQILP</sequence>
<proteinExistence type="predicted"/>
<keyword evidence="2" id="KW-1185">Reference proteome</keyword>
<organism evidence="1 2">
    <name type="scientific">Avena sativa</name>
    <name type="common">Oat</name>
    <dbReference type="NCBI Taxonomy" id="4498"/>
    <lineage>
        <taxon>Eukaryota</taxon>
        <taxon>Viridiplantae</taxon>
        <taxon>Streptophyta</taxon>
        <taxon>Embryophyta</taxon>
        <taxon>Tracheophyta</taxon>
        <taxon>Spermatophyta</taxon>
        <taxon>Magnoliopsida</taxon>
        <taxon>Liliopsida</taxon>
        <taxon>Poales</taxon>
        <taxon>Poaceae</taxon>
        <taxon>BOP clade</taxon>
        <taxon>Pooideae</taxon>
        <taxon>Poodae</taxon>
        <taxon>Poeae</taxon>
        <taxon>Poeae Chloroplast Group 1 (Aveneae type)</taxon>
        <taxon>Aveninae</taxon>
        <taxon>Avena</taxon>
    </lineage>
</organism>
<protein>
    <submittedName>
        <fullName evidence="1">Uncharacterized protein</fullName>
    </submittedName>
</protein>
<reference evidence="1" key="2">
    <citation type="submission" date="2025-09" db="UniProtKB">
        <authorList>
            <consortium name="EnsemblPlants"/>
        </authorList>
    </citation>
    <scope>IDENTIFICATION</scope>
</reference>